<dbReference type="RefSeq" id="WP_008382005.1">
    <property type="nucleotide sequence ID" value="NZ_BAOP01000049.1"/>
</dbReference>
<evidence type="ECO:0000313" key="2">
    <source>
        <dbReference type="Proteomes" id="UP000035009"/>
    </source>
</evidence>
<dbReference type="Proteomes" id="UP000035009">
    <property type="component" value="Unassembled WGS sequence"/>
</dbReference>
<dbReference type="InterPro" id="IPR052992">
    <property type="entry name" value="SDR_member_12"/>
</dbReference>
<comment type="caution">
    <text evidence="1">The sequence shown here is derived from an EMBL/GenBank/DDBJ whole genome shotgun (WGS) entry which is preliminary data.</text>
</comment>
<proteinExistence type="predicted"/>
<dbReference type="AlphaFoldDB" id="M3V0C1"/>
<dbReference type="PANTHER" id="PTHR44656">
    <property type="entry name" value="DEHYDROGENASE/REDUCTASE SDR FAMILY MEMBER 12"/>
    <property type="match status" value="1"/>
</dbReference>
<dbReference type="OrthoDB" id="3772961at2"/>
<dbReference type="InterPro" id="IPR036291">
    <property type="entry name" value="NAD(P)-bd_dom_sf"/>
</dbReference>
<dbReference type="Gene3D" id="3.40.50.720">
    <property type="entry name" value="NAD(P)-binding Rossmann-like Domain"/>
    <property type="match status" value="1"/>
</dbReference>
<evidence type="ECO:0000313" key="1">
    <source>
        <dbReference type="EMBL" id="GAC81887.1"/>
    </source>
</evidence>
<dbReference type="Pfam" id="PF00106">
    <property type="entry name" value="adh_short"/>
    <property type="match status" value="1"/>
</dbReference>
<name>M3V0C1_GORML</name>
<keyword evidence="2" id="KW-1185">Reference proteome</keyword>
<dbReference type="InterPro" id="IPR002347">
    <property type="entry name" value="SDR_fam"/>
</dbReference>
<sequence length="316" mass="33072">MALLDTVLDRSVIGGYSRLGFAIRSRTWNQPAPGSMVGRTVVVTGATSGIGSAAAARIAALGGSPILVGRNPDRAEGVRASILQTQPSAVVGIELGDVSDLSEVRDLANRLTERGVDGIVHNAGVMPPERTESADGHEMSLATHVLGPVLLTELLAPQLASAGDARVVFMSSGGMYTAALPSDDLEYRSGDYRGARAYARSKRVQVALLPILADRWADAGVTVSGMHPGWVDTPGVADSLPGFRRVTGPLLRSAQEGADTAVWLLSTEPTPPSGLFWHDRAPRPTHYFGGSDDGLAEVWREVATACGIAETKAAQS</sequence>
<reference evidence="1 2" key="1">
    <citation type="submission" date="2013-02" db="EMBL/GenBank/DDBJ databases">
        <title>Whole genome shotgun sequence of Gordonia malaquae NBRC 108250.</title>
        <authorList>
            <person name="Yoshida I."/>
            <person name="Hosoyama A."/>
            <person name="Tsuchikane K."/>
            <person name="Ando Y."/>
            <person name="Baba S."/>
            <person name="Ohji S."/>
            <person name="Hamada M."/>
            <person name="Tamura T."/>
            <person name="Yamazoe A."/>
            <person name="Yamazaki S."/>
            <person name="Fujita N."/>
        </authorList>
    </citation>
    <scope>NUCLEOTIDE SEQUENCE [LARGE SCALE GENOMIC DNA]</scope>
    <source>
        <strain evidence="1 2">NBRC 108250</strain>
    </source>
</reference>
<dbReference type="eggNOG" id="COG1028">
    <property type="taxonomic scope" value="Bacteria"/>
</dbReference>
<dbReference type="PRINTS" id="PR00081">
    <property type="entry name" value="GDHRDH"/>
</dbReference>
<dbReference type="SUPFAM" id="SSF51735">
    <property type="entry name" value="NAD(P)-binding Rossmann-fold domains"/>
    <property type="match status" value="1"/>
</dbReference>
<accession>M3V0C1</accession>
<gene>
    <name evidence="1" type="ORF">GM1_049_00170</name>
</gene>
<dbReference type="EMBL" id="BAOP01000049">
    <property type="protein sequence ID" value="GAC81887.1"/>
    <property type="molecule type" value="Genomic_DNA"/>
</dbReference>
<protein>
    <submittedName>
        <fullName evidence="1">Putative oxidoreductase</fullName>
    </submittedName>
</protein>
<dbReference type="STRING" id="410332.SAMN04488550_4066"/>
<dbReference type="PANTHER" id="PTHR44656:SF7">
    <property type="entry name" value="DEHYDROGENASE_REDUCTASE SDR FAMILY MEMBER 12"/>
    <property type="match status" value="1"/>
</dbReference>
<organism evidence="1 2">
    <name type="scientific">Gordonia malaquae NBRC 108250</name>
    <dbReference type="NCBI Taxonomy" id="1223542"/>
    <lineage>
        <taxon>Bacteria</taxon>
        <taxon>Bacillati</taxon>
        <taxon>Actinomycetota</taxon>
        <taxon>Actinomycetes</taxon>
        <taxon>Mycobacteriales</taxon>
        <taxon>Gordoniaceae</taxon>
        <taxon>Gordonia</taxon>
    </lineage>
</organism>